<dbReference type="InterPro" id="IPR001288">
    <property type="entry name" value="Translation_initiation_fac_3"/>
</dbReference>
<dbReference type="GO" id="GO:0043022">
    <property type="term" value="F:ribosome binding"/>
    <property type="evidence" value="ECO:0007669"/>
    <property type="project" value="TreeGrafter"/>
</dbReference>
<comment type="caution">
    <text evidence="6">The sequence shown here is derived from an EMBL/GenBank/DDBJ whole genome shotgun (WGS) entry which is preliminary data.</text>
</comment>
<dbReference type="SUPFAM" id="SSF55200">
    <property type="entry name" value="Translation initiation factor IF3, C-terminal domain"/>
    <property type="match status" value="1"/>
</dbReference>
<feature type="domain" description="Translation initiation factor 3 N-terminal" evidence="5">
    <location>
        <begin position="124"/>
        <end position="192"/>
    </location>
</feature>
<dbReference type="PANTHER" id="PTHR10938:SF0">
    <property type="entry name" value="TRANSLATION INITIATION FACTOR IF-3, MITOCHONDRIAL"/>
    <property type="match status" value="1"/>
</dbReference>
<evidence type="ECO:0000256" key="2">
    <source>
        <dbReference type="ARBA" id="ARBA00022540"/>
    </source>
</evidence>
<dbReference type="Pfam" id="PF05198">
    <property type="entry name" value="IF3_N"/>
    <property type="match status" value="1"/>
</dbReference>
<dbReference type="Proteomes" id="UP000823561">
    <property type="component" value="Chromosome 23"/>
</dbReference>
<dbReference type="FunFam" id="3.10.20.80:FF:000002">
    <property type="entry name" value="Mitochondrial translational initiation factor 3"/>
    <property type="match status" value="1"/>
</dbReference>
<evidence type="ECO:0000256" key="4">
    <source>
        <dbReference type="SAM" id="MobiDB-lite"/>
    </source>
</evidence>
<dbReference type="GO" id="GO:0070124">
    <property type="term" value="P:mitochondrial translational initiation"/>
    <property type="evidence" value="ECO:0007669"/>
    <property type="project" value="TreeGrafter"/>
</dbReference>
<evidence type="ECO:0000256" key="1">
    <source>
        <dbReference type="ARBA" id="ARBA00005439"/>
    </source>
</evidence>
<organism evidence="6 7">
    <name type="scientific">Alosa alosa</name>
    <name type="common">allis shad</name>
    <dbReference type="NCBI Taxonomy" id="278164"/>
    <lineage>
        <taxon>Eukaryota</taxon>
        <taxon>Metazoa</taxon>
        <taxon>Chordata</taxon>
        <taxon>Craniata</taxon>
        <taxon>Vertebrata</taxon>
        <taxon>Euteleostomi</taxon>
        <taxon>Actinopterygii</taxon>
        <taxon>Neopterygii</taxon>
        <taxon>Teleostei</taxon>
        <taxon>Clupei</taxon>
        <taxon>Clupeiformes</taxon>
        <taxon>Clupeoidei</taxon>
        <taxon>Clupeidae</taxon>
        <taxon>Alosa</taxon>
    </lineage>
</organism>
<feature type="compositionally biased region" description="Basic and acidic residues" evidence="4">
    <location>
        <begin position="103"/>
        <end position="117"/>
    </location>
</feature>
<keyword evidence="3" id="KW-0648">Protein biosynthesis</keyword>
<feature type="region of interest" description="Disordered" evidence="4">
    <location>
        <begin position="85"/>
        <end position="123"/>
    </location>
</feature>
<proteinExistence type="inferred from homology"/>
<keyword evidence="2" id="KW-0396">Initiation factor</keyword>
<dbReference type="InterPro" id="IPR036788">
    <property type="entry name" value="T_IF-3_C_sf"/>
</dbReference>
<dbReference type="GO" id="GO:0032790">
    <property type="term" value="P:ribosome disassembly"/>
    <property type="evidence" value="ECO:0007669"/>
    <property type="project" value="TreeGrafter"/>
</dbReference>
<dbReference type="GO" id="GO:0005739">
    <property type="term" value="C:mitochondrion"/>
    <property type="evidence" value="ECO:0007669"/>
    <property type="project" value="TreeGrafter"/>
</dbReference>
<accession>A0AAV6FH03</accession>
<protein>
    <recommendedName>
        <fullName evidence="5">Translation initiation factor 3 N-terminal domain-containing protein</fullName>
    </recommendedName>
</protein>
<evidence type="ECO:0000313" key="6">
    <source>
        <dbReference type="EMBL" id="KAG5262083.1"/>
    </source>
</evidence>
<dbReference type="Gene3D" id="3.30.110.10">
    <property type="entry name" value="Translation initiation factor 3 (IF-3), C-terminal domain"/>
    <property type="match status" value="1"/>
</dbReference>
<feature type="compositionally biased region" description="Low complexity" evidence="4">
    <location>
        <begin position="296"/>
        <end position="310"/>
    </location>
</feature>
<dbReference type="InterPro" id="IPR019814">
    <property type="entry name" value="Translation_initiation_fac_3_N"/>
</dbReference>
<name>A0AAV6FH03_9TELE</name>
<sequence length="331" mass="37018">MWILLNPKDVSQGAICSQHLRYLEDMSAFRLSWVLPQVAVALRRRPCPVSPTAVVAVNHYHARQDQLPLCRVVWNLTSFISSRNTAGFSTQPTGDGDNEEPLEDKPKKPKIKQDPRARQTISSVGRKIQHRRLLLLDDTGENLGTFHRADVIRMMEEKQLKLVAVNERADPPVFRLLTGKQIHEEQMKLREKMKNKSGPVQVKELTMSSDIGSGDLNTKLRQVSSWLDKKHHVRLTLRASNYSSVDDAQPLDKSLEVTLSKLGMLFGYVSPPRVIKEGRAASCVIRPPTDKEKKAAMATSTSTETTAISKDTAPSTSTAKEGSVEKEMDSK</sequence>
<feature type="region of interest" description="Disordered" evidence="4">
    <location>
        <begin position="287"/>
        <end position="331"/>
    </location>
</feature>
<feature type="compositionally biased region" description="Basic and acidic residues" evidence="4">
    <location>
        <begin position="322"/>
        <end position="331"/>
    </location>
</feature>
<evidence type="ECO:0000256" key="3">
    <source>
        <dbReference type="ARBA" id="ARBA00022917"/>
    </source>
</evidence>
<comment type="similarity">
    <text evidence="1">Belongs to the IF-3 family.</text>
</comment>
<dbReference type="PANTHER" id="PTHR10938">
    <property type="entry name" value="TRANSLATION INITIATION FACTOR IF-3"/>
    <property type="match status" value="1"/>
</dbReference>
<dbReference type="GO" id="GO:0003743">
    <property type="term" value="F:translation initiation factor activity"/>
    <property type="evidence" value="ECO:0007669"/>
    <property type="project" value="UniProtKB-KW"/>
</dbReference>
<dbReference type="SUPFAM" id="SSF54364">
    <property type="entry name" value="Translation initiation factor IF3, N-terminal domain"/>
    <property type="match status" value="1"/>
</dbReference>
<dbReference type="InterPro" id="IPR036787">
    <property type="entry name" value="T_IF-3_N_sf"/>
</dbReference>
<reference evidence="6" key="1">
    <citation type="submission" date="2020-10" db="EMBL/GenBank/DDBJ databases">
        <title>Chromosome-scale genome assembly of the Allis shad, Alosa alosa.</title>
        <authorList>
            <person name="Margot Z."/>
            <person name="Christophe K."/>
            <person name="Cabau C."/>
            <person name="Louis A."/>
            <person name="Berthelot C."/>
            <person name="Parey E."/>
            <person name="Roest Crollius H."/>
            <person name="Montfort J."/>
            <person name="Robinson-Rechavi M."/>
            <person name="Bucao C."/>
            <person name="Bouchez O."/>
            <person name="Gislard M."/>
            <person name="Lluch J."/>
            <person name="Milhes M."/>
            <person name="Lampietro C."/>
            <person name="Lopez Roques C."/>
            <person name="Donnadieu C."/>
            <person name="Braasch I."/>
            <person name="Desvignes T."/>
            <person name="Postlethwait J."/>
            <person name="Bobe J."/>
            <person name="Guiguen Y."/>
        </authorList>
    </citation>
    <scope>NUCLEOTIDE SEQUENCE</scope>
    <source>
        <strain evidence="6">M-15738</strain>
        <tissue evidence="6">Blood</tissue>
    </source>
</reference>
<dbReference type="AlphaFoldDB" id="A0AAV6FH03"/>
<gene>
    <name evidence="6" type="ORF">AALO_G00291990</name>
</gene>
<keyword evidence="7" id="KW-1185">Reference proteome</keyword>
<evidence type="ECO:0000313" key="7">
    <source>
        <dbReference type="Proteomes" id="UP000823561"/>
    </source>
</evidence>
<dbReference type="EMBL" id="JADWDJ010000023">
    <property type="protein sequence ID" value="KAG5262083.1"/>
    <property type="molecule type" value="Genomic_DNA"/>
</dbReference>
<evidence type="ECO:0000259" key="5">
    <source>
        <dbReference type="Pfam" id="PF05198"/>
    </source>
</evidence>
<dbReference type="NCBIfam" id="TIGR00168">
    <property type="entry name" value="infC"/>
    <property type="match status" value="1"/>
</dbReference>
<dbReference type="Gene3D" id="3.10.20.80">
    <property type="entry name" value="Translation initiation factor 3 (IF-3), N-terminal domain"/>
    <property type="match status" value="1"/>
</dbReference>